<dbReference type="RefSeq" id="XP_008878062.1">
    <property type="nucleotide sequence ID" value="XM_008879840.1"/>
</dbReference>
<dbReference type="VEuPathDB" id="FungiDB:H310_12671"/>
<evidence type="ECO:0000313" key="2">
    <source>
        <dbReference type="EMBL" id="ETV93426.1"/>
    </source>
</evidence>
<dbReference type="AlphaFoldDB" id="A0A024TIM7"/>
<evidence type="ECO:0000259" key="1">
    <source>
        <dbReference type="Pfam" id="PF24964"/>
    </source>
</evidence>
<protein>
    <recommendedName>
        <fullName evidence="1">DUF7769 domain-containing protein</fullName>
    </recommendedName>
</protein>
<dbReference type="Pfam" id="PF24964">
    <property type="entry name" value="DUF7769"/>
    <property type="match status" value="1"/>
</dbReference>
<feature type="domain" description="DUF7769" evidence="1">
    <location>
        <begin position="10"/>
        <end position="59"/>
    </location>
</feature>
<dbReference type="OrthoDB" id="108858at2759"/>
<dbReference type="GeneID" id="20089721"/>
<dbReference type="PANTHER" id="PTHR33889">
    <property type="entry name" value="OS04G0681850 PROTEIN"/>
    <property type="match status" value="1"/>
</dbReference>
<accession>A0A024TIM7</accession>
<gene>
    <name evidence="2" type="ORF">H310_12671</name>
</gene>
<name>A0A024TIM7_9STRA</name>
<dbReference type="PANTHER" id="PTHR33889:SF5">
    <property type="entry name" value="OS07G0251050 PROTEIN"/>
    <property type="match status" value="1"/>
</dbReference>
<dbReference type="EMBL" id="KI913992">
    <property type="protein sequence ID" value="ETV93426.1"/>
    <property type="molecule type" value="Genomic_DNA"/>
</dbReference>
<proteinExistence type="predicted"/>
<reference evidence="2" key="1">
    <citation type="submission" date="2013-12" db="EMBL/GenBank/DDBJ databases">
        <title>The Genome Sequence of Aphanomyces invadans NJM9701.</title>
        <authorList>
            <consortium name="The Broad Institute Genomics Platform"/>
            <person name="Russ C."/>
            <person name="Tyler B."/>
            <person name="van West P."/>
            <person name="Dieguez-Uribeondo J."/>
            <person name="Young S.K."/>
            <person name="Zeng Q."/>
            <person name="Gargeya S."/>
            <person name="Fitzgerald M."/>
            <person name="Abouelleil A."/>
            <person name="Alvarado L."/>
            <person name="Chapman S.B."/>
            <person name="Gainer-Dewar J."/>
            <person name="Goldberg J."/>
            <person name="Griggs A."/>
            <person name="Gujja S."/>
            <person name="Hansen M."/>
            <person name="Howarth C."/>
            <person name="Imamovic A."/>
            <person name="Ireland A."/>
            <person name="Larimer J."/>
            <person name="McCowan C."/>
            <person name="Murphy C."/>
            <person name="Pearson M."/>
            <person name="Poon T.W."/>
            <person name="Priest M."/>
            <person name="Roberts A."/>
            <person name="Saif S."/>
            <person name="Shea T."/>
            <person name="Sykes S."/>
            <person name="Wortman J."/>
            <person name="Nusbaum C."/>
            <person name="Birren B."/>
        </authorList>
    </citation>
    <scope>NUCLEOTIDE SEQUENCE [LARGE SCALE GENOMIC DNA]</scope>
    <source>
        <strain evidence="2">NJM9701</strain>
    </source>
</reference>
<organism evidence="2">
    <name type="scientific">Aphanomyces invadans</name>
    <dbReference type="NCBI Taxonomy" id="157072"/>
    <lineage>
        <taxon>Eukaryota</taxon>
        <taxon>Sar</taxon>
        <taxon>Stramenopiles</taxon>
        <taxon>Oomycota</taxon>
        <taxon>Saprolegniomycetes</taxon>
        <taxon>Saprolegniales</taxon>
        <taxon>Verrucalvaceae</taxon>
        <taxon>Aphanomyces</taxon>
    </lineage>
</organism>
<sequence>MREGQHKKNLTDSECNNMVQHLMTRCTGVGKLRTGAAKEIAKLFDCTPTTVRRIWRRAAVDMTHALGLPTSTLHRYFKRGVLAKYSSSLKPVLTDSNKVCRLNWAIQKVMDVDGEKYFDPMYDTVHVDEK</sequence>
<dbReference type="InterPro" id="IPR056671">
    <property type="entry name" value="DUF7769"/>
</dbReference>